<dbReference type="Gene3D" id="3.40.50.720">
    <property type="entry name" value="NAD(P)-binding Rossmann-like Domain"/>
    <property type="match status" value="1"/>
</dbReference>
<proteinExistence type="predicted"/>
<sequence>MPVQRVVIAGGHGKIAHHLIEILAARGDHAVALIRKQEHADEVAAWGATPVVLDLESATAAQLAEALADATAVVFAAGAGPGSGAARKDSVDRGAAVLLADAAELAGVRRYVQISSFGAGEPVPEGADETWTAYITAKTAAEDDVRPREQLDTTILRPGLLTDDAPTGLVTLSRPPLDKGEVTRADVAAVVAELLDAPATIGMTLMLTGGSTSIADSIRQLAA</sequence>
<dbReference type="Pfam" id="PF13460">
    <property type="entry name" value="NAD_binding_10"/>
    <property type="match status" value="1"/>
</dbReference>
<comment type="caution">
    <text evidence="2">The sequence shown here is derived from an EMBL/GenBank/DDBJ whole genome shotgun (WGS) entry which is preliminary data.</text>
</comment>
<name>A0A934U4H1_9NOCA</name>
<dbReference type="AlphaFoldDB" id="A0A934U4H1"/>
<gene>
    <name evidence="2" type="ORF">JGU71_16690</name>
</gene>
<dbReference type="RefSeq" id="WP_199705416.1">
    <property type="nucleotide sequence ID" value="NZ_JAEMNV010000005.1"/>
</dbReference>
<keyword evidence="3" id="KW-1185">Reference proteome</keyword>
<feature type="domain" description="NAD(P)-binding" evidence="1">
    <location>
        <begin position="10"/>
        <end position="198"/>
    </location>
</feature>
<accession>A0A934U4H1</accession>
<dbReference type="EMBL" id="JAEMNV010000005">
    <property type="protein sequence ID" value="MBJ8340530.1"/>
    <property type="molecule type" value="Genomic_DNA"/>
</dbReference>
<protein>
    <submittedName>
        <fullName evidence="2">NAD(P)H-binding protein</fullName>
    </submittedName>
</protein>
<reference evidence="2" key="1">
    <citation type="submission" date="2020-12" db="EMBL/GenBank/DDBJ databases">
        <title>Antrihabitans popcorni sp. nov. and Antrihabitans auranticaus sp. nov., isolated from a larva cave.</title>
        <authorList>
            <person name="Lee S.D."/>
            <person name="Kim I.S."/>
        </authorList>
    </citation>
    <scope>NUCLEOTIDE SEQUENCE</scope>
    <source>
        <strain evidence="2">YC3-6</strain>
    </source>
</reference>
<dbReference type="Proteomes" id="UP000655868">
    <property type="component" value="Unassembled WGS sequence"/>
</dbReference>
<dbReference type="PANTHER" id="PTHR15020">
    <property type="entry name" value="FLAVIN REDUCTASE-RELATED"/>
    <property type="match status" value="1"/>
</dbReference>
<dbReference type="PANTHER" id="PTHR15020:SF50">
    <property type="entry name" value="UPF0659 PROTEIN YMR090W"/>
    <property type="match status" value="1"/>
</dbReference>
<evidence type="ECO:0000259" key="1">
    <source>
        <dbReference type="Pfam" id="PF13460"/>
    </source>
</evidence>
<evidence type="ECO:0000313" key="2">
    <source>
        <dbReference type="EMBL" id="MBJ8340530.1"/>
    </source>
</evidence>
<dbReference type="InterPro" id="IPR016040">
    <property type="entry name" value="NAD(P)-bd_dom"/>
</dbReference>
<organism evidence="2 3">
    <name type="scientific">Antrihabitans stalagmiti</name>
    <dbReference type="NCBI Taxonomy" id="2799499"/>
    <lineage>
        <taxon>Bacteria</taxon>
        <taxon>Bacillati</taxon>
        <taxon>Actinomycetota</taxon>
        <taxon>Actinomycetes</taxon>
        <taxon>Mycobacteriales</taxon>
        <taxon>Nocardiaceae</taxon>
        <taxon>Antrihabitans</taxon>
    </lineage>
</organism>
<dbReference type="InterPro" id="IPR036291">
    <property type="entry name" value="NAD(P)-bd_dom_sf"/>
</dbReference>
<dbReference type="SUPFAM" id="SSF51735">
    <property type="entry name" value="NAD(P)-binding Rossmann-fold domains"/>
    <property type="match status" value="1"/>
</dbReference>
<evidence type="ECO:0000313" key="3">
    <source>
        <dbReference type="Proteomes" id="UP000655868"/>
    </source>
</evidence>